<evidence type="ECO:0000256" key="1">
    <source>
        <dbReference type="SAM" id="MobiDB-lite"/>
    </source>
</evidence>
<name>A0AA38RN05_9PEZI</name>
<sequence>MADSLTQQDSPLSITASVAGILTFLVAIVAAAYVRVTYVRNSSEEYFRVKTSLSWYKTESTWLAELVRAAGATNNRPGVSVEYDRRDTATEREMYAFVMDDLVRLEQRILELVAETEEKAASGDEDRQPKMGAGADGRAWPLVPRRWMWSWSRTSVAMAWMPVRAKALELVRQRDALTARVLFTQMSMISSRIRDLEHRANWWEVKTEEKTVRLEDMITAQQSEIRRLEDLVYRVMHKRRLSTASTEGEDLQPPAARSPIVTESRTDRVIAGD</sequence>
<gene>
    <name evidence="3" type="ORF">NKR23_g2964</name>
</gene>
<feature type="region of interest" description="Disordered" evidence="1">
    <location>
        <begin position="243"/>
        <end position="273"/>
    </location>
</feature>
<keyword evidence="2" id="KW-0812">Transmembrane</keyword>
<keyword evidence="2" id="KW-1133">Transmembrane helix</keyword>
<feature type="transmembrane region" description="Helical" evidence="2">
    <location>
        <begin position="12"/>
        <end position="34"/>
    </location>
</feature>
<protein>
    <submittedName>
        <fullName evidence="3">Uncharacterized protein</fullName>
    </submittedName>
</protein>
<proteinExistence type="predicted"/>
<dbReference type="AlphaFoldDB" id="A0AA38RN05"/>
<feature type="compositionally biased region" description="Basic and acidic residues" evidence="1">
    <location>
        <begin position="264"/>
        <end position="273"/>
    </location>
</feature>
<organism evidence="3 4">
    <name type="scientific">Pleurostoma richardsiae</name>
    <dbReference type="NCBI Taxonomy" id="41990"/>
    <lineage>
        <taxon>Eukaryota</taxon>
        <taxon>Fungi</taxon>
        <taxon>Dikarya</taxon>
        <taxon>Ascomycota</taxon>
        <taxon>Pezizomycotina</taxon>
        <taxon>Sordariomycetes</taxon>
        <taxon>Sordariomycetidae</taxon>
        <taxon>Calosphaeriales</taxon>
        <taxon>Pleurostomataceae</taxon>
        <taxon>Pleurostoma</taxon>
    </lineage>
</organism>
<dbReference type="EMBL" id="JANBVO010000005">
    <property type="protein sequence ID" value="KAJ9151737.1"/>
    <property type="molecule type" value="Genomic_DNA"/>
</dbReference>
<keyword evidence="2" id="KW-0472">Membrane</keyword>
<accession>A0AA38RN05</accession>
<comment type="caution">
    <text evidence="3">The sequence shown here is derived from an EMBL/GenBank/DDBJ whole genome shotgun (WGS) entry which is preliminary data.</text>
</comment>
<keyword evidence="4" id="KW-1185">Reference proteome</keyword>
<evidence type="ECO:0000256" key="2">
    <source>
        <dbReference type="SAM" id="Phobius"/>
    </source>
</evidence>
<evidence type="ECO:0000313" key="4">
    <source>
        <dbReference type="Proteomes" id="UP001174694"/>
    </source>
</evidence>
<evidence type="ECO:0000313" key="3">
    <source>
        <dbReference type="EMBL" id="KAJ9151737.1"/>
    </source>
</evidence>
<reference evidence="3" key="1">
    <citation type="submission" date="2022-07" db="EMBL/GenBank/DDBJ databases">
        <title>Fungi with potential for degradation of polypropylene.</title>
        <authorList>
            <person name="Gostincar C."/>
        </authorList>
    </citation>
    <scope>NUCLEOTIDE SEQUENCE</scope>
    <source>
        <strain evidence="3">EXF-13308</strain>
    </source>
</reference>
<dbReference type="Proteomes" id="UP001174694">
    <property type="component" value="Unassembled WGS sequence"/>
</dbReference>